<keyword evidence="9 17" id="KW-0378">Hydrolase</keyword>
<feature type="region of interest" description="Disordered" evidence="18">
    <location>
        <begin position="370"/>
        <end position="494"/>
    </location>
</feature>
<feature type="compositionally biased region" description="Polar residues" evidence="18">
    <location>
        <begin position="771"/>
        <end position="782"/>
    </location>
</feature>
<keyword evidence="11 17" id="KW-0460">Magnesium</keyword>
<evidence type="ECO:0000256" key="14">
    <source>
        <dbReference type="ARBA" id="ARBA00023204"/>
    </source>
</evidence>
<dbReference type="SMART" id="SM00279">
    <property type="entry name" value="HhH2"/>
    <property type="match status" value="1"/>
</dbReference>
<keyword evidence="22" id="KW-1185">Reference proteome</keyword>
<comment type="function">
    <text evidence="16">5'-&gt;3' double-stranded DNA exonuclease which may also contain a cryptic 3'-&gt;5' double-stranded DNA exonuclease activity. Also exhibits endonuclease activity against 5'-overhanging flap structures similar to those generated by displacement synthesis when DNA polymerase encounters the 5'-end of a downstream Okazaki fragment. Required for DNA mismatch repair (MMR).</text>
</comment>
<evidence type="ECO:0000259" key="20">
    <source>
        <dbReference type="SMART" id="SM00485"/>
    </source>
</evidence>
<evidence type="ECO:0000256" key="12">
    <source>
        <dbReference type="ARBA" id="ARBA00022881"/>
    </source>
</evidence>
<keyword evidence="7 17" id="KW-0227">DNA damage</keyword>
<dbReference type="SMART" id="SM00484">
    <property type="entry name" value="XPGI"/>
    <property type="match status" value="1"/>
</dbReference>
<keyword evidence="15 17" id="KW-0539">Nucleus</keyword>
<evidence type="ECO:0000256" key="8">
    <source>
        <dbReference type="ARBA" id="ARBA00022769"/>
    </source>
</evidence>
<keyword evidence="4 17" id="KW-0540">Nuclease</keyword>
<comment type="similarity">
    <text evidence="2 17">Belongs to the XPG/RAD2 endonuclease family. EXO1 subfamily.</text>
</comment>
<feature type="compositionally biased region" description="Polar residues" evidence="18">
    <location>
        <begin position="648"/>
        <end position="668"/>
    </location>
</feature>
<dbReference type="InterPro" id="IPR006086">
    <property type="entry name" value="XPG-I_dom"/>
</dbReference>
<keyword evidence="13 17" id="KW-0238">DNA-binding</keyword>
<dbReference type="Gene3D" id="1.10.150.20">
    <property type="entry name" value="5' to 3' exonuclease, C-terminal subdomain"/>
    <property type="match status" value="1"/>
</dbReference>
<evidence type="ECO:0000256" key="4">
    <source>
        <dbReference type="ARBA" id="ARBA00022722"/>
    </source>
</evidence>
<feature type="compositionally biased region" description="Low complexity" evidence="18">
    <location>
        <begin position="677"/>
        <end position="694"/>
    </location>
</feature>
<evidence type="ECO:0000256" key="1">
    <source>
        <dbReference type="ARBA" id="ARBA00004123"/>
    </source>
</evidence>
<dbReference type="InterPro" id="IPR029060">
    <property type="entry name" value="PIN-like_dom_sf"/>
</dbReference>
<feature type="compositionally biased region" description="Low complexity" evidence="18">
    <location>
        <begin position="791"/>
        <end position="800"/>
    </location>
</feature>
<keyword evidence="5 17" id="KW-0479">Metal-binding</keyword>
<dbReference type="GO" id="GO:0005634">
    <property type="term" value="C:nucleus"/>
    <property type="evidence" value="ECO:0007669"/>
    <property type="project" value="UniProtKB-SubCell"/>
</dbReference>
<evidence type="ECO:0000256" key="18">
    <source>
        <dbReference type="SAM" id="MobiDB-lite"/>
    </source>
</evidence>
<dbReference type="InterPro" id="IPR006085">
    <property type="entry name" value="XPG_DNA_repair_N"/>
</dbReference>
<evidence type="ECO:0000256" key="10">
    <source>
        <dbReference type="ARBA" id="ARBA00022839"/>
    </source>
</evidence>
<dbReference type="Pfam" id="PF00867">
    <property type="entry name" value="XPG_I"/>
    <property type="match status" value="1"/>
</dbReference>
<feature type="compositionally biased region" description="Polar residues" evidence="18">
    <location>
        <begin position="851"/>
        <end position="860"/>
    </location>
</feature>
<feature type="domain" description="XPG-I" evidence="19">
    <location>
        <begin position="138"/>
        <end position="209"/>
    </location>
</feature>
<comment type="function">
    <text evidence="17">5'-&gt;3' double-stranded DNA exonuclease which may also possess a cryptic 3'-&gt;5' double-stranded DNA exonuclease activity. Functions in DNA mismatch repair.</text>
</comment>
<dbReference type="Gene3D" id="3.40.50.1010">
    <property type="entry name" value="5'-nuclease"/>
    <property type="match status" value="1"/>
</dbReference>
<dbReference type="GO" id="GO:0017108">
    <property type="term" value="F:5'-flap endonuclease activity"/>
    <property type="evidence" value="ECO:0007669"/>
    <property type="project" value="TreeGrafter"/>
</dbReference>
<dbReference type="InterPro" id="IPR044752">
    <property type="entry name" value="PIN-like_EXO1"/>
</dbReference>
<evidence type="ECO:0000256" key="5">
    <source>
        <dbReference type="ARBA" id="ARBA00022723"/>
    </source>
</evidence>
<evidence type="ECO:0000259" key="19">
    <source>
        <dbReference type="SMART" id="SM00484"/>
    </source>
</evidence>
<proteinExistence type="inferred from homology"/>
<feature type="region of interest" description="Disordered" evidence="18">
    <location>
        <begin position="567"/>
        <end position="694"/>
    </location>
</feature>
<dbReference type="SMART" id="SM00485">
    <property type="entry name" value="XPGN"/>
    <property type="match status" value="1"/>
</dbReference>
<evidence type="ECO:0000256" key="6">
    <source>
        <dbReference type="ARBA" id="ARBA00022759"/>
    </source>
</evidence>
<keyword evidence="6" id="KW-0255">Endonuclease</keyword>
<evidence type="ECO:0000256" key="9">
    <source>
        <dbReference type="ARBA" id="ARBA00022801"/>
    </source>
</evidence>
<sequence length="959" mass="105971">MGIQGLLPFLKKIHTQVNIAQFQGCTVAIDAYCWLHKGAFSCADKLALGEKTQQYVYYCMKYVDYLLRSGLKPILVFDGCHLPSKKGVETSRRERRELNRKKAAQLLREGKRAEARDCLQKCIDISPQMALELMKACRARGVDCIVAPYEADAQLAYLNKAGIAQIIITEDSDLLLFGCDKVIFKMDFFGNGVLIEQSRLNEVLEIQDAFYTFDKFRYMCILSGCDYLPSLHGVGLAKACKVFKLARQTDIRQLLKKLPTYLKMNVVVTNDYIEGFIRADNTFLYQLSFDPLTHKLCPLNPYSPEVEIEELRYAGPYFSHERALQIALGNVDIHTHEKIADFDPETFVPKYAKKQEKEILSIWKRGYRPRSKTDTTSAAPSSEISSRPFLAGKEMEVKNNLPKRSPVKRAKEVEETTDVRTNTELADLYSAPKSKRRRMNSDEDLATSPKAKSKDVNPFDTDEESDDQKTSRRGKTAKKQVLSPSKSSNQFDDVKVKSTHEAFTIIEQEFKVDLNPEEKENGKKRVTPKKNKFAVSALAKRAKFSLDAPALPNVKIEVKSRYFGASSSSAAASTSSADESKTSINSTSTRDKTSAAERISSTPSPNERRKRASGMNDASTSAAEGACEELESVEDDKQPSASPELHHSGTSSLSKFSYGSASGKSLSTKTKDIKLTGSSGKGSQFKKSSNSSPGSAFNWSSFMFAKSSSSPNISSSVSVSAGSSRPFKRVMSDSKSTESQDSLQKFASITEQEDSSQNDHLGLTEDADKNSVCTDSKPNDSQGGEGERLSDVSWSQQSSSTAGVDASQRSNLYSIDSDCFPTSQDFVDLTDCETDSQSVKNRGDGDFASPLSASQGSLTVTLKSPKSTPRTTSTTSTKKCRASGLSRGKKKTSSGDGDEKQQKIRDMFSRFAHQKGKKLEPVRRTNFEENEEDPSASEHGTPSNPLLAYSTETHRKLLL</sequence>
<dbReference type="PANTHER" id="PTHR11081:SF8">
    <property type="entry name" value="EXONUCLEASE 1"/>
    <property type="match status" value="1"/>
</dbReference>
<dbReference type="GO" id="GO:0003677">
    <property type="term" value="F:DNA binding"/>
    <property type="evidence" value="ECO:0007669"/>
    <property type="project" value="UniProtKB-UniRule"/>
</dbReference>
<dbReference type="EC" id="3.1.-.-" evidence="17"/>
<gene>
    <name evidence="21" type="ORF">V1264_019107</name>
</gene>
<keyword evidence="12 17" id="KW-0267">Excision nuclease</keyword>
<dbReference type="InterPro" id="IPR019974">
    <property type="entry name" value="XPG_CS"/>
</dbReference>
<feature type="compositionally biased region" description="Low complexity" evidence="18">
    <location>
        <begin position="707"/>
        <end position="724"/>
    </location>
</feature>
<dbReference type="InterPro" id="IPR037315">
    <property type="entry name" value="EXO1_H3TH"/>
</dbReference>
<feature type="compositionally biased region" description="Basic and acidic residues" evidence="18">
    <location>
        <begin position="897"/>
        <end position="908"/>
    </location>
</feature>
<dbReference type="Pfam" id="PF00752">
    <property type="entry name" value="XPG_N"/>
    <property type="match status" value="1"/>
</dbReference>
<dbReference type="GO" id="GO:0006310">
    <property type="term" value="P:DNA recombination"/>
    <property type="evidence" value="ECO:0007669"/>
    <property type="project" value="TreeGrafter"/>
</dbReference>
<evidence type="ECO:0000256" key="17">
    <source>
        <dbReference type="RuleBase" id="RU910737"/>
    </source>
</evidence>
<protein>
    <recommendedName>
        <fullName evidence="3 17">Exonuclease 1</fullName>
        <ecNumber evidence="17">3.1.-.-</ecNumber>
    </recommendedName>
</protein>
<reference evidence="21 22" key="1">
    <citation type="submission" date="2024-02" db="EMBL/GenBank/DDBJ databases">
        <title>Chromosome-scale genome assembly of the rough periwinkle Littorina saxatilis.</title>
        <authorList>
            <person name="De Jode A."/>
            <person name="Faria R."/>
            <person name="Formenti G."/>
            <person name="Sims Y."/>
            <person name="Smith T.P."/>
            <person name="Tracey A."/>
            <person name="Wood J.M.D."/>
            <person name="Zagrodzka Z.B."/>
            <person name="Johannesson K."/>
            <person name="Butlin R.K."/>
            <person name="Leder E.H."/>
        </authorList>
    </citation>
    <scope>NUCLEOTIDE SEQUENCE [LARGE SCALE GENOMIC DNA]</scope>
    <source>
        <strain evidence="21">Snail1</strain>
        <tissue evidence="21">Muscle</tissue>
    </source>
</reference>
<comment type="subcellular location">
    <subcellularLocation>
        <location evidence="1 17">Nucleus</location>
    </subcellularLocation>
</comment>
<dbReference type="InterPro" id="IPR008918">
    <property type="entry name" value="HhH2"/>
</dbReference>
<feature type="region of interest" description="Disordered" evidence="18">
    <location>
        <begin position="833"/>
        <end position="959"/>
    </location>
</feature>
<evidence type="ECO:0000256" key="7">
    <source>
        <dbReference type="ARBA" id="ARBA00022763"/>
    </source>
</evidence>
<feature type="compositionally biased region" description="Basic and acidic residues" evidence="18">
    <location>
        <begin position="409"/>
        <end position="418"/>
    </location>
</feature>
<feature type="compositionally biased region" description="Polar residues" evidence="18">
    <location>
        <begin position="739"/>
        <end position="750"/>
    </location>
</feature>
<evidence type="ECO:0000256" key="3">
    <source>
        <dbReference type="ARBA" id="ARBA00020324"/>
    </source>
</evidence>
<dbReference type="FunFam" id="1.10.150.20:FF:000011">
    <property type="entry name" value="exonuclease 1"/>
    <property type="match status" value="1"/>
</dbReference>
<dbReference type="EMBL" id="JBAMIC010000008">
    <property type="protein sequence ID" value="KAK7104377.1"/>
    <property type="molecule type" value="Genomic_DNA"/>
</dbReference>
<feature type="compositionally biased region" description="Polar residues" evidence="18">
    <location>
        <begin position="482"/>
        <end position="491"/>
    </location>
</feature>
<dbReference type="PANTHER" id="PTHR11081">
    <property type="entry name" value="FLAP ENDONUCLEASE FAMILY MEMBER"/>
    <property type="match status" value="1"/>
</dbReference>
<keyword evidence="8 17" id="KW-0228">DNA excision</keyword>
<feature type="region of interest" description="Disordered" evidence="18">
    <location>
        <begin position="707"/>
        <end position="808"/>
    </location>
</feature>
<feature type="compositionally biased region" description="Low complexity" evidence="18">
    <location>
        <begin position="861"/>
        <end position="877"/>
    </location>
</feature>
<dbReference type="PROSITE" id="PS00842">
    <property type="entry name" value="XPG_2"/>
    <property type="match status" value="1"/>
</dbReference>
<evidence type="ECO:0000256" key="2">
    <source>
        <dbReference type="ARBA" id="ARBA00010563"/>
    </source>
</evidence>
<dbReference type="FunFam" id="3.40.50.1010:FF:000096">
    <property type="entry name" value="Exonuclease 1"/>
    <property type="match status" value="1"/>
</dbReference>
<dbReference type="SUPFAM" id="SSF47807">
    <property type="entry name" value="5' to 3' exonuclease, C-terminal subdomain"/>
    <property type="match status" value="1"/>
</dbReference>
<dbReference type="SUPFAM" id="SSF88723">
    <property type="entry name" value="PIN domain-like"/>
    <property type="match status" value="1"/>
</dbReference>
<evidence type="ECO:0000313" key="22">
    <source>
        <dbReference type="Proteomes" id="UP001374579"/>
    </source>
</evidence>
<evidence type="ECO:0000256" key="16">
    <source>
        <dbReference type="ARBA" id="ARBA00055562"/>
    </source>
</evidence>
<evidence type="ECO:0000256" key="13">
    <source>
        <dbReference type="ARBA" id="ARBA00023125"/>
    </source>
</evidence>
<dbReference type="AlphaFoldDB" id="A0AAN9BF61"/>
<organism evidence="21 22">
    <name type="scientific">Littorina saxatilis</name>
    <dbReference type="NCBI Taxonomy" id="31220"/>
    <lineage>
        <taxon>Eukaryota</taxon>
        <taxon>Metazoa</taxon>
        <taxon>Spiralia</taxon>
        <taxon>Lophotrochozoa</taxon>
        <taxon>Mollusca</taxon>
        <taxon>Gastropoda</taxon>
        <taxon>Caenogastropoda</taxon>
        <taxon>Littorinimorpha</taxon>
        <taxon>Littorinoidea</taxon>
        <taxon>Littorinidae</taxon>
        <taxon>Littorina</taxon>
    </lineage>
</organism>
<feature type="compositionally biased region" description="Polar residues" evidence="18">
    <location>
        <begin position="374"/>
        <end position="385"/>
    </location>
</feature>
<feature type="compositionally biased region" description="Basic and acidic residues" evidence="18">
    <location>
        <begin position="917"/>
        <end position="927"/>
    </location>
</feature>
<dbReference type="GO" id="GO:0006298">
    <property type="term" value="P:mismatch repair"/>
    <property type="evidence" value="ECO:0007669"/>
    <property type="project" value="TreeGrafter"/>
</dbReference>
<dbReference type="InterPro" id="IPR006084">
    <property type="entry name" value="XPG/Rad2"/>
</dbReference>
<dbReference type="CDD" id="cd09857">
    <property type="entry name" value="PIN_EXO1"/>
    <property type="match status" value="1"/>
</dbReference>
<dbReference type="CDD" id="cd09908">
    <property type="entry name" value="H3TH_EXO1"/>
    <property type="match status" value="1"/>
</dbReference>
<comment type="cofactor">
    <cofactor evidence="17">
        <name>Mg(2+)</name>
        <dbReference type="ChEBI" id="CHEBI:18420"/>
    </cofactor>
    <text evidence="17">Binds 2 magnesium ions per subunit. They probably participate in the reaction catalyzed by the enzyme. May bind an additional third magnesium ion after substrate binding.</text>
</comment>
<dbReference type="InterPro" id="IPR036279">
    <property type="entry name" value="5-3_exonuclease_C_sf"/>
</dbReference>
<keyword evidence="14 17" id="KW-0234">DNA repair</keyword>
<feature type="domain" description="XPG N-terminal" evidence="20">
    <location>
        <begin position="1"/>
        <end position="99"/>
    </location>
</feature>
<dbReference type="Proteomes" id="UP001374579">
    <property type="component" value="Unassembled WGS sequence"/>
</dbReference>
<dbReference type="PROSITE" id="PS00841">
    <property type="entry name" value="XPG_1"/>
    <property type="match status" value="1"/>
</dbReference>
<dbReference type="GO" id="GO:0046872">
    <property type="term" value="F:metal ion binding"/>
    <property type="evidence" value="ECO:0007669"/>
    <property type="project" value="UniProtKB-UniRule"/>
</dbReference>
<keyword evidence="10 17" id="KW-0269">Exonuclease</keyword>
<feature type="compositionally biased region" description="Low complexity" evidence="18">
    <location>
        <begin position="567"/>
        <end position="577"/>
    </location>
</feature>
<dbReference type="GO" id="GO:0035312">
    <property type="term" value="F:5'-3' DNA exonuclease activity"/>
    <property type="evidence" value="ECO:0007669"/>
    <property type="project" value="UniProtKB-UniRule"/>
</dbReference>
<accession>A0AAN9BF61</accession>
<comment type="caution">
    <text evidence="21">The sequence shown here is derived from an EMBL/GenBank/DDBJ whole genome shotgun (WGS) entry which is preliminary data.</text>
</comment>
<name>A0AAN9BF61_9CAEN</name>
<evidence type="ECO:0000256" key="15">
    <source>
        <dbReference type="ARBA" id="ARBA00023242"/>
    </source>
</evidence>
<evidence type="ECO:0000256" key="11">
    <source>
        <dbReference type="ARBA" id="ARBA00022842"/>
    </source>
</evidence>
<dbReference type="PRINTS" id="PR00853">
    <property type="entry name" value="XPGRADSUPER"/>
</dbReference>
<evidence type="ECO:0000313" key="21">
    <source>
        <dbReference type="EMBL" id="KAK7104377.1"/>
    </source>
</evidence>